<name>A0A210QBY1_MIZYE</name>
<dbReference type="PROSITE" id="PS00292">
    <property type="entry name" value="CYCLINS"/>
    <property type="match status" value="1"/>
</dbReference>
<dbReference type="GO" id="GO:0051301">
    <property type="term" value="P:cell division"/>
    <property type="evidence" value="ECO:0007669"/>
    <property type="project" value="UniProtKB-KW"/>
</dbReference>
<dbReference type="InterPro" id="IPR013763">
    <property type="entry name" value="Cyclin-like_dom"/>
</dbReference>
<dbReference type="Gene3D" id="1.10.472.10">
    <property type="entry name" value="Cyclin-like"/>
    <property type="match status" value="2"/>
</dbReference>
<evidence type="ECO:0000256" key="2">
    <source>
        <dbReference type="ARBA" id="ARBA00022776"/>
    </source>
</evidence>
<accession>A0A210QBY1</accession>
<protein>
    <submittedName>
        <fullName evidence="8">Cyclin-O</fullName>
    </submittedName>
</protein>
<evidence type="ECO:0000256" key="6">
    <source>
        <dbReference type="SAM" id="MobiDB-lite"/>
    </source>
</evidence>
<dbReference type="InterPro" id="IPR006671">
    <property type="entry name" value="Cyclin_N"/>
</dbReference>
<dbReference type="InterPro" id="IPR036915">
    <property type="entry name" value="Cyclin-like_sf"/>
</dbReference>
<evidence type="ECO:0000313" key="8">
    <source>
        <dbReference type="EMBL" id="OWF46246.1"/>
    </source>
</evidence>
<dbReference type="Proteomes" id="UP000242188">
    <property type="component" value="Unassembled WGS sequence"/>
</dbReference>
<dbReference type="STRING" id="6573.A0A210QBY1"/>
<evidence type="ECO:0000256" key="5">
    <source>
        <dbReference type="RuleBase" id="RU000383"/>
    </source>
</evidence>
<reference evidence="8 9" key="1">
    <citation type="journal article" date="2017" name="Nat. Ecol. Evol.">
        <title>Scallop genome provides insights into evolution of bilaterian karyotype and development.</title>
        <authorList>
            <person name="Wang S."/>
            <person name="Zhang J."/>
            <person name="Jiao W."/>
            <person name="Li J."/>
            <person name="Xun X."/>
            <person name="Sun Y."/>
            <person name="Guo X."/>
            <person name="Huan P."/>
            <person name="Dong B."/>
            <person name="Zhang L."/>
            <person name="Hu X."/>
            <person name="Sun X."/>
            <person name="Wang J."/>
            <person name="Zhao C."/>
            <person name="Wang Y."/>
            <person name="Wang D."/>
            <person name="Huang X."/>
            <person name="Wang R."/>
            <person name="Lv J."/>
            <person name="Li Y."/>
            <person name="Zhang Z."/>
            <person name="Liu B."/>
            <person name="Lu W."/>
            <person name="Hui Y."/>
            <person name="Liang J."/>
            <person name="Zhou Z."/>
            <person name="Hou R."/>
            <person name="Li X."/>
            <person name="Liu Y."/>
            <person name="Li H."/>
            <person name="Ning X."/>
            <person name="Lin Y."/>
            <person name="Zhao L."/>
            <person name="Xing Q."/>
            <person name="Dou J."/>
            <person name="Li Y."/>
            <person name="Mao J."/>
            <person name="Guo H."/>
            <person name="Dou H."/>
            <person name="Li T."/>
            <person name="Mu C."/>
            <person name="Jiang W."/>
            <person name="Fu Q."/>
            <person name="Fu X."/>
            <person name="Miao Y."/>
            <person name="Liu J."/>
            <person name="Yu Q."/>
            <person name="Li R."/>
            <person name="Liao H."/>
            <person name="Li X."/>
            <person name="Kong Y."/>
            <person name="Jiang Z."/>
            <person name="Chourrout D."/>
            <person name="Li R."/>
            <person name="Bao Z."/>
        </authorList>
    </citation>
    <scope>NUCLEOTIDE SEQUENCE [LARGE SCALE GENOMIC DNA]</scope>
    <source>
        <strain evidence="8 9">PY_sf001</strain>
    </source>
</reference>
<dbReference type="PANTHER" id="PTHR10177">
    <property type="entry name" value="CYCLINS"/>
    <property type="match status" value="1"/>
</dbReference>
<evidence type="ECO:0000256" key="3">
    <source>
        <dbReference type="ARBA" id="ARBA00023127"/>
    </source>
</evidence>
<keyword evidence="1" id="KW-0132">Cell division</keyword>
<dbReference type="FunFam" id="1.10.472.10:FF:000001">
    <property type="entry name" value="G2/mitotic-specific cyclin"/>
    <property type="match status" value="1"/>
</dbReference>
<proteinExistence type="inferred from homology"/>
<evidence type="ECO:0000256" key="1">
    <source>
        <dbReference type="ARBA" id="ARBA00022618"/>
    </source>
</evidence>
<keyword evidence="4" id="KW-0131">Cell cycle</keyword>
<dbReference type="SUPFAM" id="SSF47954">
    <property type="entry name" value="Cyclin-like"/>
    <property type="match status" value="1"/>
</dbReference>
<organism evidence="8 9">
    <name type="scientific">Mizuhopecten yessoensis</name>
    <name type="common">Japanese scallop</name>
    <name type="synonym">Patinopecten yessoensis</name>
    <dbReference type="NCBI Taxonomy" id="6573"/>
    <lineage>
        <taxon>Eukaryota</taxon>
        <taxon>Metazoa</taxon>
        <taxon>Spiralia</taxon>
        <taxon>Lophotrochozoa</taxon>
        <taxon>Mollusca</taxon>
        <taxon>Bivalvia</taxon>
        <taxon>Autobranchia</taxon>
        <taxon>Pteriomorphia</taxon>
        <taxon>Pectinida</taxon>
        <taxon>Pectinoidea</taxon>
        <taxon>Pectinidae</taxon>
        <taxon>Mizuhopecten</taxon>
    </lineage>
</organism>
<dbReference type="InterPro" id="IPR048258">
    <property type="entry name" value="Cyclins_cyclin-box"/>
</dbReference>
<dbReference type="Pfam" id="PF02984">
    <property type="entry name" value="Cyclin_C"/>
    <property type="match status" value="1"/>
</dbReference>
<dbReference type="InterPro" id="IPR004367">
    <property type="entry name" value="Cyclin_C-dom"/>
</dbReference>
<feature type="region of interest" description="Disordered" evidence="6">
    <location>
        <begin position="144"/>
        <end position="170"/>
    </location>
</feature>
<dbReference type="OrthoDB" id="5590282at2759"/>
<comment type="similarity">
    <text evidence="5">Belongs to the cyclin family.</text>
</comment>
<dbReference type="EMBL" id="NEDP02004226">
    <property type="protein sequence ID" value="OWF46246.1"/>
    <property type="molecule type" value="Genomic_DNA"/>
</dbReference>
<gene>
    <name evidence="8" type="ORF">KP79_PYT15466</name>
</gene>
<comment type="caution">
    <text evidence="8">The sequence shown here is derived from an EMBL/GenBank/DDBJ whole genome shotgun (WGS) entry which is preliminary data.</text>
</comment>
<dbReference type="SMART" id="SM00385">
    <property type="entry name" value="CYCLIN"/>
    <property type="match status" value="1"/>
</dbReference>
<keyword evidence="2" id="KW-0498">Mitosis</keyword>
<dbReference type="Pfam" id="PF00134">
    <property type="entry name" value="Cyclin_N"/>
    <property type="match status" value="1"/>
</dbReference>
<evidence type="ECO:0000313" key="9">
    <source>
        <dbReference type="Proteomes" id="UP000242188"/>
    </source>
</evidence>
<keyword evidence="9" id="KW-1185">Reference proteome</keyword>
<evidence type="ECO:0000256" key="4">
    <source>
        <dbReference type="ARBA" id="ARBA00023306"/>
    </source>
</evidence>
<sequence>MHPELLRTFPIPMSVDSPPALFPCVSLSSYPVGTCPDVLPAADDSGSLSASVTSSYVLAQCQHPVPSQCDGHTIGTYVNNCSVVRLEPPPPGDVTSQGAISSSAPVLHLAEMPGGLSISTTLMNYICSEYQDVEVGLFVGDPKDPVTDRPEVCTPPDTAPENPSLADSGYDDSLNLQCLETVLDWKGVSQSPGPAPLFLSSTLLHSPDHRGFEDYLDDIYYHRLSIEYKYQVNNCLEGQREVTPGMRGLLISWMTGVHHQLIMCQDSLFVAVNIVDRILDIMHASRDYLQLLGIASLLIAAKCEEVSPPEITELLSCCTDTYSRDQVKHLERVILNAIKFDLLVPTPQFFLEYFSSCCISLFGGFQSDRLRQARAHARCVLELSLQEYDLSQVRPSLLALCVWKVAVDLTQCDDGEFVPPGLDFRREEFQNIYTQVRTFSENLKKSFPEVSSICEYYFNLYGAE</sequence>
<evidence type="ECO:0000259" key="7">
    <source>
        <dbReference type="SMART" id="SM00385"/>
    </source>
</evidence>
<feature type="domain" description="Cyclin-like" evidence="7">
    <location>
        <begin position="252"/>
        <end position="336"/>
    </location>
</feature>
<dbReference type="AlphaFoldDB" id="A0A210QBY1"/>
<dbReference type="InterPro" id="IPR039361">
    <property type="entry name" value="Cyclin"/>
</dbReference>
<keyword evidence="3 5" id="KW-0195">Cyclin</keyword>